<evidence type="ECO:0000313" key="1">
    <source>
        <dbReference type="EMBL" id="KAF5824051.1"/>
    </source>
</evidence>
<reference evidence="1" key="2">
    <citation type="submission" date="2020-06" db="EMBL/GenBank/DDBJ databases">
        <title>Helianthus annuus Genome sequencing and assembly Release 2.</title>
        <authorList>
            <person name="Gouzy J."/>
            <person name="Langlade N."/>
            <person name="Munos S."/>
        </authorList>
    </citation>
    <scope>NUCLEOTIDE SEQUENCE</scope>
    <source>
        <tissue evidence="1">Leaves</tissue>
    </source>
</reference>
<dbReference type="EMBL" id="MNCJ02000316">
    <property type="protein sequence ID" value="KAF5824051.1"/>
    <property type="molecule type" value="Genomic_DNA"/>
</dbReference>
<accession>A0A9K3JYF5</accession>
<evidence type="ECO:0000313" key="2">
    <source>
        <dbReference type="Proteomes" id="UP000215914"/>
    </source>
</evidence>
<name>A0A9K3JYF5_HELAN</name>
<proteinExistence type="predicted"/>
<sequence length="61" mass="7303">MVRNIPIQNTQVLRLCKKLKRFQRIISRKRERSILKIRLTSGGNIVRLLTRDSHLVQTRYS</sequence>
<dbReference type="AlphaFoldDB" id="A0A9K3JYF5"/>
<comment type="caution">
    <text evidence="1">The sequence shown here is derived from an EMBL/GenBank/DDBJ whole genome shotgun (WGS) entry which is preliminary data.</text>
</comment>
<dbReference type="Gramene" id="mRNA:HanXRQr2_Chr01g0044901">
    <property type="protein sequence ID" value="mRNA:HanXRQr2_Chr01g0044901"/>
    <property type="gene ID" value="HanXRQr2_Chr01g0044901"/>
</dbReference>
<dbReference type="Proteomes" id="UP000215914">
    <property type="component" value="Unassembled WGS sequence"/>
</dbReference>
<organism evidence="1 2">
    <name type="scientific">Helianthus annuus</name>
    <name type="common">Common sunflower</name>
    <dbReference type="NCBI Taxonomy" id="4232"/>
    <lineage>
        <taxon>Eukaryota</taxon>
        <taxon>Viridiplantae</taxon>
        <taxon>Streptophyta</taxon>
        <taxon>Embryophyta</taxon>
        <taxon>Tracheophyta</taxon>
        <taxon>Spermatophyta</taxon>
        <taxon>Magnoliopsida</taxon>
        <taxon>eudicotyledons</taxon>
        <taxon>Gunneridae</taxon>
        <taxon>Pentapetalae</taxon>
        <taxon>asterids</taxon>
        <taxon>campanulids</taxon>
        <taxon>Asterales</taxon>
        <taxon>Asteraceae</taxon>
        <taxon>Asteroideae</taxon>
        <taxon>Heliantheae alliance</taxon>
        <taxon>Heliantheae</taxon>
        <taxon>Helianthus</taxon>
    </lineage>
</organism>
<protein>
    <submittedName>
        <fullName evidence="1">Uncharacterized protein</fullName>
    </submittedName>
</protein>
<reference evidence="1" key="1">
    <citation type="journal article" date="2017" name="Nature">
        <title>The sunflower genome provides insights into oil metabolism, flowering and Asterid evolution.</title>
        <authorList>
            <person name="Badouin H."/>
            <person name="Gouzy J."/>
            <person name="Grassa C.J."/>
            <person name="Murat F."/>
            <person name="Staton S.E."/>
            <person name="Cottret L."/>
            <person name="Lelandais-Briere C."/>
            <person name="Owens G.L."/>
            <person name="Carrere S."/>
            <person name="Mayjonade B."/>
            <person name="Legrand L."/>
            <person name="Gill N."/>
            <person name="Kane N.C."/>
            <person name="Bowers J.E."/>
            <person name="Hubner S."/>
            <person name="Bellec A."/>
            <person name="Berard A."/>
            <person name="Berges H."/>
            <person name="Blanchet N."/>
            <person name="Boniface M.C."/>
            <person name="Brunel D."/>
            <person name="Catrice O."/>
            <person name="Chaidir N."/>
            <person name="Claudel C."/>
            <person name="Donnadieu C."/>
            <person name="Faraut T."/>
            <person name="Fievet G."/>
            <person name="Helmstetter N."/>
            <person name="King M."/>
            <person name="Knapp S.J."/>
            <person name="Lai Z."/>
            <person name="Le Paslier M.C."/>
            <person name="Lippi Y."/>
            <person name="Lorenzon L."/>
            <person name="Mandel J.R."/>
            <person name="Marage G."/>
            <person name="Marchand G."/>
            <person name="Marquand E."/>
            <person name="Bret-Mestries E."/>
            <person name="Morien E."/>
            <person name="Nambeesan S."/>
            <person name="Nguyen T."/>
            <person name="Pegot-Espagnet P."/>
            <person name="Pouilly N."/>
            <person name="Raftis F."/>
            <person name="Sallet E."/>
            <person name="Schiex T."/>
            <person name="Thomas J."/>
            <person name="Vandecasteele C."/>
            <person name="Vares D."/>
            <person name="Vear F."/>
            <person name="Vautrin S."/>
            <person name="Crespi M."/>
            <person name="Mangin B."/>
            <person name="Burke J.M."/>
            <person name="Salse J."/>
            <person name="Munos S."/>
            <person name="Vincourt P."/>
            <person name="Rieseberg L.H."/>
            <person name="Langlade N.B."/>
        </authorList>
    </citation>
    <scope>NUCLEOTIDE SEQUENCE</scope>
    <source>
        <tissue evidence="1">Leaves</tissue>
    </source>
</reference>
<keyword evidence="2" id="KW-1185">Reference proteome</keyword>
<gene>
    <name evidence="1" type="ORF">HanXRQr2_Chr01g0044901</name>
</gene>